<dbReference type="AlphaFoldDB" id="A0A7W6DBG5"/>
<name>A0A7W6DBG5_9HYPH</name>
<organism evidence="2 3">
    <name type="scientific">Mycoplana azooxidifex</name>
    <dbReference type="NCBI Taxonomy" id="1636188"/>
    <lineage>
        <taxon>Bacteria</taxon>
        <taxon>Pseudomonadati</taxon>
        <taxon>Pseudomonadota</taxon>
        <taxon>Alphaproteobacteria</taxon>
        <taxon>Hyphomicrobiales</taxon>
        <taxon>Rhizobiaceae</taxon>
        <taxon>Mycoplana</taxon>
    </lineage>
</organism>
<evidence type="ECO:0000313" key="2">
    <source>
        <dbReference type="EMBL" id="MBB3980226.1"/>
    </source>
</evidence>
<dbReference type="GO" id="GO:0016874">
    <property type="term" value="F:ligase activity"/>
    <property type="evidence" value="ECO:0007669"/>
    <property type="project" value="UniProtKB-KW"/>
</dbReference>
<gene>
    <name evidence="2" type="ORF">GGQ64_005479</name>
</gene>
<evidence type="ECO:0000256" key="1">
    <source>
        <dbReference type="SAM" id="MobiDB-lite"/>
    </source>
</evidence>
<dbReference type="EMBL" id="JACIEE010000017">
    <property type="protein sequence ID" value="MBB3980226.1"/>
    <property type="molecule type" value="Genomic_DNA"/>
</dbReference>
<comment type="caution">
    <text evidence="2">The sequence shown here is derived from an EMBL/GenBank/DDBJ whole genome shotgun (WGS) entry which is preliminary data.</text>
</comment>
<keyword evidence="2" id="KW-0436">Ligase</keyword>
<reference evidence="2 3" key="1">
    <citation type="submission" date="2020-08" db="EMBL/GenBank/DDBJ databases">
        <title>Genomic Encyclopedia of Type Strains, Phase IV (KMG-IV): sequencing the most valuable type-strain genomes for metagenomic binning, comparative biology and taxonomic classification.</title>
        <authorList>
            <person name="Goeker M."/>
        </authorList>
    </citation>
    <scope>NUCLEOTIDE SEQUENCE [LARGE SCALE GENOMIC DNA]</scope>
    <source>
        <strain evidence="2 3">DSM 100211</strain>
    </source>
</reference>
<feature type="region of interest" description="Disordered" evidence="1">
    <location>
        <begin position="1"/>
        <end position="40"/>
    </location>
</feature>
<proteinExistence type="predicted"/>
<accession>A0A7W6DBG5</accession>
<evidence type="ECO:0000313" key="3">
    <source>
        <dbReference type="Proteomes" id="UP000574761"/>
    </source>
</evidence>
<keyword evidence="3" id="KW-1185">Reference proteome</keyword>
<dbReference type="SUPFAM" id="SSF56091">
    <property type="entry name" value="DNA ligase/mRNA capping enzyme, catalytic domain"/>
    <property type="match status" value="1"/>
</dbReference>
<protein>
    <submittedName>
        <fullName evidence="2">ATP-dependent DNA ligase</fullName>
    </submittedName>
</protein>
<sequence length="112" mass="13057">MKQKRRSAIPLYDESGETLQSRPVRKRDPEQPSLPFDPMPQRVEPCLALLRPTPPEGPEWLYEIKWDGHRLAIHIEPNAVRIITAVAMTGHIGFSRLPKLPEARRRDRHPRR</sequence>
<dbReference type="Proteomes" id="UP000574761">
    <property type="component" value="Unassembled WGS sequence"/>
</dbReference>